<comment type="function">
    <text evidence="6">Functions as a nucleotide exchange factor (NEF) for Hsp70 chaperones which accelerates the release of ADP. Required for fully efficient Hsp70-mediated folding of proteins.</text>
</comment>
<dbReference type="Gene3D" id="1.25.10.10">
    <property type="entry name" value="Leucine-rich Repeat Variant"/>
    <property type="match status" value="1"/>
</dbReference>
<dbReference type="Pfam" id="PF08609">
    <property type="entry name" value="Fes1"/>
    <property type="match status" value="1"/>
</dbReference>
<keyword evidence="3" id="KW-0963">Cytoplasm</keyword>
<evidence type="ECO:0000256" key="2">
    <source>
        <dbReference type="ARBA" id="ARBA00011045"/>
    </source>
</evidence>
<dbReference type="InterPro" id="IPR050693">
    <property type="entry name" value="Hsp70_NEF-Inhibitors"/>
</dbReference>
<evidence type="ECO:0000313" key="9">
    <source>
        <dbReference type="Proteomes" id="UP000039046"/>
    </source>
</evidence>
<dbReference type="AlphaFoldDB" id="A0A0A1T3V0"/>
<protein>
    <submittedName>
        <fullName evidence="8">Putative Nucleotide exchange factor Fes1</fullName>
    </submittedName>
</protein>
<dbReference type="GO" id="GO:0005829">
    <property type="term" value="C:cytosol"/>
    <property type="evidence" value="ECO:0007669"/>
    <property type="project" value="EnsemblFungi"/>
</dbReference>
<dbReference type="HOGENOM" id="CLU_084507_0_0_1"/>
<keyword evidence="4" id="KW-0677">Repeat</keyword>
<dbReference type="STRING" id="1531966.A0A0A1T3V0"/>
<evidence type="ECO:0000256" key="3">
    <source>
        <dbReference type="ARBA" id="ARBA00022490"/>
    </source>
</evidence>
<dbReference type="InterPro" id="IPR013918">
    <property type="entry name" value="Nucleotide_exch_fac_Fes1"/>
</dbReference>
<dbReference type="Proteomes" id="UP000039046">
    <property type="component" value="Unassembled WGS sequence"/>
</dbReference>
<dbReference type="InterPro" id="IPR016024">
    <property type="entry name" value="ARM-type_fold"/>
</dbReference>
<dbReference type="GO" id="GO:0000774">
    <property type="term" value="F:adenyl-nucleotide exchange factor activity"/>
    <property type="evidence" value="ECO:0007669"/>
    <property type="project" value="EnsemblFungi"/>
</dbReference>
<organism evidence="8 9">
    <name type="scientific">[Torrubiella] hemipterigena</name>
    <dbReference type="NCBI Taxonomy" id="1531966"/>
    <lineage>
        <taxon>Eukaryota</taxon>
        <taxon>Fungi</taxon>
        <taxon>Dikarya</taxon>
        <taxon>Ascomycota</taxon>
        <taxon>Pezizomycotina</taxon>
        <taxon>Sordariomycetes</taxon>
        <taxon>Hypocreomycetidae</taxon>
        <taxon>Hypocreales</taxon>
        <taxon>Clavicipitaceae</taxon>
        <taxon>Clavicipitaceae incertae sedis</taxon>
        <taxon>'Torrubiella' clade</taxon>
    </lineage>
</organism>
<dbReference type="SUPFAM" id="SSF48371">
    <property type="entry name" value="ARM repeat"/>
    <property type="match status" value="1"/>
</dbReference>
<evidence type="ECO:0000256" key="5">
    <source>
        <dbReference type="ARBA" id="ARBA00022845"/>
    </source>
</evidence>
<proteinExistence type="inferred from homology"/>
<evidence type="ECO:0000259" key="7">
    <source>
        <dbReference type="Pfam" id="PF08609"/>
    </source>
</evidence>
<dbReference type="PANTHER" id="PTHR19316">
    <property type="entry name" value="PROTEIN FOLDING REGULATOR"/>
    <property type="match status" value="1"/>
</dbReference>
<dbReference type="FunFam" id="1.25.10.10:FF:000434">
    <property type="entry name" value="Hsp70 nucleotide exchange factor fes1"/>
    <property type="match status" value="1"/>
</dbReference>
<dbReference type="EMBL" id="CDHN01000001">
    <property type="protein sequence ID" value="CEJ80952.1"/>
    <property type="molecule type" value="Genomic_DNA"/>
</dbReference>
<dbReference type="PANTHER" id="PTHR19316:SF18">
    <property type="entry name" value="HSP70-BINDING PROTEIN 1"/>
    <property type="match status" value="1"/>
</dbReference>
<dbReference type="GO" id="GO:0071629">
    <property type="term" value="P:cytoplasm protein quality control by the ubiquitin-proteasome system"/>
    <property type="evidence" value="ECO:0007669"/>
    <property type="project" value="EnsemblFungi"/>
</dbReference>
<keyword evidence="5" id="KW-0810">Translation regulation</keyword>
<evidence type="ECO:0000256" key="6">
    <source>
        <dbReference type="ARBA" id="ARBA00024912"/>
    </source>
</evidence>
<dbReference type="GO" id="GO:0006417">
    <property type="term" value="P:regulation of translation"/>
    <property type="evidence" value="ECO:0007669"/>
    <property type="project" value="UniProtKB-KW"/>
</dbReference>
<gene>
    <name evidence="8" type="ORF">VHEMI01109</name>
</gene>
<comment type="subcellular location">
    <subcellularLocation>
        <location evidence="1">Cytoplasm</location>
    </subcellularLocation>
</comment>
<evidence type="ECO:0000256" key="1">
    <source>
        <dbReference type="ARBA" id="ARBA00004496"/>
    </source>
</evidence>
<sequence length="219" mass="23709">MDDNKKLNELLRWGIQNSDEGALAEAAQSGAQQQSNLTPEVLEALMGGPSEADLMKASMEIITSPDEEVSLENKLIAFDNFEQLIESLDNANNMANLNLWTPLLEQLSNKEAEIRKMAAWCIGTAVQNNEKTQERLLAAGGVAPLVSLAVSEAESEQVRRKAIYALSSAIRNYQPSLDAAVAELNTKGHSIEKVDATDMDAVDTIILPLREKAKASASA</sequence>
<name>A0A0A1T3V0_9HYPO</name>
<accession>A0A0A1T3V0</accession>
<evidence type="ECO:0000313" key="8">
    <source>
        <dbReference type="EMBL" id="CEJ80952.1"/>
    </source>
</evidence>
<reference evidence="8 9" key="1">
    <citation type="journal article" date="2015" name="Genome Announc.">
        <title>Draft Genome Sequence and Gene Annotation of the Entomopathogenic Fungus Verticillium hemipterigenum.</title>
        <authorList>
            <person name="Horn F."/>
            <person name="Habel A."/>
            <person name="Scharf D.H."/>
            <person name="Dworschak J."/>
            <person name="Brakhage A.A."/>
            <person name="Guthke R."/>
            <person name="Hertweck C."/>
            <person name="Linde J."/>
        </authorList>
    </citation>
    <scope>NUCLEOTIDE SEQUENCE [LARGE SCALE GENOMIC DNA]</scope>
</reference>
<comment type="similarity">
    <text evidence="2">Belongs to the FES1 family.</text>
</comment>
<keyword evidence="9" id="KW-1185">Reference proteome</keyword>
<dbReference type="GO" id="GO:0005783">
    <property type="term" value="C:endoplasmic reticulum"/>
    <property type="evidence" value="ECO:0007669"/>
    <property type="project" value="TreeGrafter"/>
</dbReference>
<dbReference type="OrthoDB" id="539541at2759"/>
<dbReference type="InterPro" id="IPR011989">
    <property type="entry name" value="ARM-like"/>
</dbReference>
<feature type="domain" description="Nucleotide exchange factor Fes1" evidence="7">
    <location>
        <begin position="7"/>
        <end position="94"/>
    </location>
</feature>
<evidence type="ECO:0000256" key="4">
    <source>
        <dbReference type="ARBA" id="ARBA00022737"/>
    </source>
</evidence>